<dbReference type="InterPro" id="IPR036972">
    <property type="entry name" value="Cyt_c_oxidase_su5b_sf"/>
</dbReference>
<evidence type="ECO:0000313" key="3">
    <source>
        <dbReference type="EMBL" id="KAJ8606100.1"/>
    </source>
</evidence>
<dbReference type="Pfam" id="PF01215">
    <property type="entry name" value="COX5B"/>
    <property type="match status" value="1"/>
</dbReference>
<dbReference type="Proteomes" id="UP001230188">
    <property type="component" value="Unassembled WGS sequence"/>
</dbReference>
<dbReference type="GO" id="GO:0046872">
    <property type="term" value="F:metal ion binding"/>
    <property type="evidence" value="ECO:0007669"/>
    <property type="project" value="UniProtKB-KW"/>
</dbReference>
<dbReference type="Gene3D" id="2.60.11.10">
    <property type="entry name" value="Cytochrome c oxidase, subunit Vb"/>
    <property type="match status" value="1"/>
</dbReference>
<evidence type="ECO:0000313" key="4">
    <source>
        <dbReference type="Proteomes" id="UP001230188"/>
    </source>
</evidence>
<sequence>MLVRALCRRGLQQRARPLFVRPVRGFAAYDGKIPSDMEQQTGRRLQELEAEQRGEVAFNRDPIVPPPEQGTKTNPILVPSAFEERVVGYEDPDVGQLVWFTLAKGPIHYVPDIDLYFKLYPVA</sequence>
<dbReference type="PANTHER" id="PTHR10122">
    <property type="entry name" value="CYTOCHROME C OXIDASE SUBUNIT 5B, MITOCHONDRIAL"/>
    <property type="match status" value="1"/>
</dbReference>
<gene>
    <name evidence="3" type="ORF">CTAYLR_010563</name>
</gene>
<organism evidence="3 4">
    <name type="scientific">Chrysophaeum taylorii</name>
    <dbReference type="NCBI Taxonomy" id="2483200"/>
    <lineage>
        <taxon>Eukaryota</taxon>
        <taxon>Sar</taxon>
        <taxon>Stramenopiles</taxon>
        <taxon>Ochrophyta</taxon>
        <taxon>Pelagophyceae</taxon>
        <taxon>Pelagomonadales</taxon>
        <taxon>Pelagomonadaceae</taxon>
        <taxon>Chrysophaeum</taxon>
    </lineage>
</organism>
<proteinExistence type="predicted"/>
<dbReference type="SUPFAM" id="SSF57802">
    <property type="entry name" value="Rubredoxin-like"/>
    <property type="match status" value="1"/>
</dbReference>
<evidence type="ECO:0000256" key="1">
    <source>
        <dbReference type="ARBA" id="ARBA00022723"/>
    </source>
</evidence>
<dbReference type="InterPro" id="IPR002124">
    <property type="entry name" value="Cyt_c_oxidase_su5b"/>
</dbReference>
<protein>
    <submittedName>
        <fullName evidence="3">Uncharacterized protein</fullName>
    </submittedName>
</protein>
<name>A0AAD7UHW3_9STRA</name>
<keyword evidence="1" id="KW-0479">Metal-binding</keyword>
<dbReference type="EMBL" id="JAQMWT010000294">
    <property type="protein sequence ID" value="KAJ8606100.1"/>
    <property type="molecule type" value="Genomic_DNA"/>
</dbReference>
<evidence type="ECO:0000256" key="2">
    <source>
        <dbReference type="ARBA" id="ARBA00022833"/>
    </source>
</evidence>
<reference evidence="3" key="1">
    <citation type="submission" date="2023-01" db="EMBL/GenBank/DDBJ databases">
        <title>Metagenome sequencing of chrysophaentin producing Chrysophaeum taylorii.</title>
        <authorList>
            <person name="Davison J."/>
            <person name="Bewley C."/>
        </authorList>
    </citation>
    <scope>NUCLEOTIDE SEQUENCE</scope>
    <source>
        <strain evidence="3">NIES-1699</strain>
    </source>
</reference>
<keyword evidence="4" id="KW-1185">Reference proteome</keyword>
<dbReference type="GO" id="GO:0045277">
    <property type="term" value="C:respiratory chain complex IV"/>
    <property type="evidence" value="ECO:0007669"/>
    <property type="project" value="InterPro"/>
</dbReference>
<dbReference type="PROSITE" id="PS51359">
    <property type="entry name" value="COX5B_2"/>
    <property type="match status" value="1"/>
</dbReference>
<dbReference type="PANTHER" id="PTHR10122:SF0">
    <property type="entry name" value="CYTOCHROME C OXIDASE SUBUNIT 5B, ISOFORM A-RELATED"/>
    <property type="match status" value="1"/>
</dbReference>
<dbReference type="AlphaFoldDB" id="A0AAD7UHW3"/>
<keyword evidence="2" id="KW-0862">Zinc</keyword>
<comment type="caution">
    <text evidence="3">The sequence shown here is derived from an EMBL/GenBank/DDBJ whole genome shotgun (WGS) entry which is preliminary data.</text>
</comment>
<dbReference type="GO" id="GO:0005740">
    <property type="term" value="C:mitochondrial envelope"/>
    <property type="evidence" value="ECO:0007669"/>
    <property type="project" value="InterPro"/>
</dbReference>
<accession>A0AAD7UHW3</accession>
<dbReference type="GO" id="GO:0006123">
    <property type="term" value="P:mitochondrial electron transport, cytochrome c to oxygen"/>
    <property type="evidence" value="ECO:0007669"/>
    <property type="project" value="InterPro"/>
</dbReference>